<dbReference type="InterPro" id="IPR025943">
    <property type="entry name" value="Sigma_54_int_dom_ATP-bd_2"/>
</dbReference>
<dbReference type="Gene3D" id="3.40.50.300">
    <property type="entry name" value="P-loop containing nucleotide triphosphate hydrolases"/>
    <property type="match status" value="1"/>
</dbReference>
<dbReference type="EMBL" id="JAUIYO010000003">
    <property type="protein sequence ID" value="MFK2825272.1"/>
    <property type="molecule type" value="Genomic_DNA"/>
</dbReference>
<dbReference type="InterPro" id="IPR002078">
    <property type="entry name" value="Sigma_54_int"/>
</dbReference>
<reference evidence="10 11" key="1">
    <citation type="submission" date="2023-07" db="EMBL/GenBank/DDBJ databases">
        <title>Bacillus lucianemedeirus sp. nov, a new species isolated from an immunobiological production facility.</title>
        <authorList>
            <person name="Costa L.V."/>
            <person name="Miranda R.V.S.L."/>
            <person name="Brandao M.L.L."/>
            <person name="Reis C.M.F."/>
            <person name="Frazao A.M."/>
            <person name="Cruz F.V."/>
            <person name="Baio P.V.P."/>
            <person name="Veras J.F.C."/>
            <person name="Ramos J.N."/>
            <person name="Vieira V."/>
        </authorList>
    </citation>
    <scope>NUCLEOTIDE SEQUENCE [LARGE SCALE GENOMIC DNA]</scope>
    <source>
        <strain evidence="10 11">B190/17</strain>
    </source>
</reference>
<dbReference type="Gene3D" id="3.30.450.20">
    <property type="entry name" value="PAS domain"/>
    <property type="match status" value="1"/>
</dbReference>
<gene>
    <name evidence="10" type="ORF">QYG89_06175</name>
</gene>
<accession>A0ABW8I702</accession>
<proteinExistence type="predicted"/>
<dbReference type="InterPro" id="IPR035965">
    <property type="entry name" value="PAS-like_dom_sf"/>
</dbReference>
<dbReference type="SMART" id="SM00091">
    <property type="entry name" value="PAS"/>
    <property type="match status" value="1"/>
</dbReference>
<dbReference type="PROSITE" id="PS50112">
    <property type="entry name" value="PAS"/>
    <property type="match status" value="1"/>
</dbReference>
<dbReference type="InterPro" id="IPR058031">
    <property type="entry name" value="AAA_lid_NorR"/>
</dbReference>
<dbReference type="RefSeq" id="WP_404315696.1">
    <property type="nucleotide sequence ID" value="NZ_JAUIYO010000003.1"/>
</dbReference>
<dbReference type="CDD" id="cd00009">
    <property type="entry name" value="AAA"/>
    <property type="match status" value="1"/>
</dbReference>
<evidence type="ECO:0000256" key="1">
    <source>
        <dbReference type="ARBA" id="ARBA00022741"/>
    </source>
</evidence>
<feature type="domain" description="PAS" evidence="9">
    <location>
        <begin position="13"/>
        <end position="58"/>
    </location>
</feature>
<evidence type="ECO:0000259" key="8">
    <source>
        <dbReference type="PROSITE" id="PS50045"/>
    </source>
</evidence>
<evidence type="ECO:0000259" key="9">
    <source>
        <dbReference type="PROSITE" id="PS50112"/>
    </source>
</evidence>
<dbReference type="InterPro" id="IPR027417">
    <property type="entry name" value="P-loop_NTPase"/>
</dbReference>
<dbReference type="PROSITE" id="PS00676">
    <property type="entry name" value="SIGMA54_INTERACT_2"/>
    <property type="match status" value="1"/>
</dbReference>
<dbReference type="Proteomes" id="UP001619911">
    <property type="component" value="Unassembled WGS sequence"/>
</dbReference>
<dbReference type="InterPro" id="IPR000014">
    <property type="entry name" value="PAS"/>
</dbReference>
<keyword evidence="2" id="KW-0058">Aromatic hydrocarbons catabolism</keyword>
<evidence type="ECO:0000313" key="10">
    <source>
        <dbReference type="EMBL" id="MFK2825272.1"/>
    </source>
</evidence>
<dbReference type="Pfam" id="PF25601">
    <property type="entry name" value="AAA_lid_14"/>
    <property type="match status" value="1"/>
</dbReference>
<dbReference type="Gene3D" id="1.10.10.60">
    <property type="entry name" value="Homeodomain-like"/>
    <property type="match status" value="1"/>
</dbReference>
<sequence length="466" mass="52693">MPRVDDTSSVEMTLQTLLKILDHSLDEIFVLDGEQRILYVNKACERHYGLKPEEVIGKYNVDLFEKGYWKPSIVPEVYKRKKPCYIKQQTYIGAELMTSAIPILNEEGEIELVVTTSTELKTYKMGKANKDDTESNSTHSKTEADRMITNSGKIRQILAFCEKVAPTDSTVLIQGESGTGKGVLAHFIHKISKRKNNPFLTINCAAIPEELLESELFGYAKGAFTGASKSGKPGLIEVADGGTLFLDEIGEMPLALQAKLLQVIQDKQFIPIGGSEIKKVDIRIIAATNQNLIDMVSAKRFREDLFYRLNVIDIHLPPLRERKEDVIPLTYNFLNKFNEKYHENKVISEECLNILIHYPWPGNVRQLENLVERLVVISDSIIQVTDLPDMITENAGTVTQLALPHSLDQALEETKRTLIRRSYQTYKSSRKVANDLSISQTKASKLIREYCSDLINKNSSDRPSRQ</sequence>
<dbReference type="PANTHER" id="PTHR32071">
    <property type="entry name" value="TRANSCRIPTIONAL REGULATORY PROTEIN"/>
    <property type="match status" value="1"/>
</dbReference>
<keyword evidence="1" id="KW-0547">Nucleotide-binding</keyword>
<name>A0ABW8I702_9BACI</name>
<dbReference type="InterPro" id="IPR013767">
    <property type="entry name" value="PAS_fold"/>
</dbReference>
<dbReference type="SUPFAM" id="SSF55785">
    <property type="entry name" value="PYP-like sensor domain (PAS domain)"/>
    <property type="match status" value="1"/>
</dbReference>
<dbReference type="InterPro" id="IPR030828">
    <property type="entry name" value="HTH_TyrR"/>
</dbReference>
<keyword evidence="4" id="KW-0805">Transcription regulation</keyword>
<dbReference type="InterPro" id="IPR025662">
    <property type="entry name" value="Sigma_54_int_dom_ATP-bd_1"/>
</dbReference>
<dbReference type="Gene3D" id="1.10.8.60">
    <property type="match status" value="1"/>
</dbReference>
<evidence type="ECO:0000256" key="5">
    <source>
        <dbReference type="ARBA" id="ARBA00023125"/>
    </source>
</evidence>
<feature type="domain" description="Sigma-54 factor interaction" evidence="8">
    <location>
        <begin position="147"/>
        <end position="376"/>
    </location>
</feature>
<evidence type="ECO:0000256" key="6">
    <source>
        <dbReference type="ARBA" id="ARBA00023163"/>
    </source>
</evidence>
<dbReference type="CDD" id="cd00130">
    <property type="entry name" value="PAS"/>
    <property type="match status" value="1"/>
</dbReference>
<keyword evidence="6" id="KW-0804">Transcription</keyword>
<keyword evidence="11" id="KW-1185">Reference proteome</keyword>
<dbReference type="SMART" id="SM00382">
    <property type="entry name" value="AAA"/>
    <property type="match status" value="1"/>
</dbReference>
<dbReference type="PROSITE" id="PS00675">
    <property type="entry name" value="SIGMA54_INTERACT_1"/>
    <property type="match status" value="1"/>
</dbReference>
<dbReference type="PANTHER" id="PTHR32071:SF57">
    <property type="entry name" value="C4-DICARBOXYLATE TRANSPORT TRANSCRIPTIONAL REGULATORY PROTEIN DCTD"/>
    <property type="match status" value="1"/>
</dbReference>
<protein>
    <recommendedName>
        <fullName evidence="7">HTH-type transcriptional regulatory protein TyrR</fullName>
    </recommendedName>
</protein>
<dbReference type="InterPro" id="IPR003593">
    <property type="entry name" value="AAA+_ATPase"/>
</dbReference>
<evidence type="ECO:0000256" key="2">
    <source>
        <dbReference type="ARBA" id="ARBA00022797"/>
    </source>
</evidence>
<dbReference type="Pfam" id="PF00989">
    <property type="entry name" value="PAS"/>
    <property type="match status" value="1"/>
</dbReference>
<comment type="caution">
    <text evidence="10">The sequence shown here is derived from an EMBL/GenBank/DDBJ whole genome shotgun (WGS) entry which is preliminary data.</text>
</comment>
<keyword evidence="5" id="KW-0238">DNA-binding</keyword>
<evidence type="ECO:0000313" key="11">
    <source>
        <dbReference type="Proteomes" id="UP001619911"/>
    </source>
</evidence>
<keyword evidence="3" id="KW-0067">ATP-binding</keyword>
<dbReference type="InterPro" id="IPR025944">
    <property type="entry name" value="Sigma_54_int_dom_CS"/>
</dbReference>
<dbReference type="NCBIfam" id="TIGR00229">
    <property type="entry name" value="sensory_box"/>
    <property type="match status" value="1"/>
</dbReference>
<evidence type="ECO:0000256" key="7">
    <source>
        <dbReference type="ARBA" id="ARBA00029500"/>
    </source>
</evidence>
<organism evidence="10 11">
    <name type="scientific">Bacillus lumedeiriae</name>
    <dbReference type="NCBI Taxonomy" id="3058829"/>
    <lineage>
        <taxon>Bacteria</taxon>
        <taxon>Bacillati</taxon>
        <taxon>Bacillota</taxon>
        <taxon>Bacilli</taxon>
        <taxon>Bacillales</taxon>
        <taxon>Bacillaceae</taxon>
        <taxon>Bacillus</taxon>
    </lineage>
</organism>
<dbReference type="SUPFAM" id="SSF52540">
    <property type="entry name" value="P-loop containing nucleoside triphosphate hydrolases"/>
    <property type="match status" value="1"/>
</dbReference>
<evidence type="ECO:0000256" key="3">
    <source>
        <dbReference type="ARBA" id="ARBA00022840"/>
    </source>
</evidence>
<dbReference type="PROSITE" id="PS00688">
    <property type="entry name" value="SIGMA54_INTERACT_3"/>
    <property type="match status" value="1"/>
</dbReference>
<dbReference type="Pfam" id="PF18024">
    <property type="entry name" value="HTH_50"/>
    <property type="match status" value="1"/>
</dbReference>
<evidence type="ECO:0000256" key="4">
    <source>
        <dbReference type="ARBA" id="ARBA00023015"/>
    </source>
</evidence>
<dbReference type="Pfam" id="PF00158">
    <property type="entry name" value="Sigma54_activat"/>
    <property type="match status" value="1"/>
</dbReference>
<dbReference type="PROSITE" id="PS50045">
    <property type="entry name" value="SIGMA54_INTERACT_4"/>
    <property type="match status" value="1"/>
</dbReference>